<dbReference type="InterPro" id="IPR027417">
    <property type="entry name" value="P-loop_NTPase"/>
</dbReference>
<dbReference type="EMBL" id="JAAAUY010001294">
    <property type="protein sequence ID" value="KAF9323406.1"/>
    <property type="molecule type" value="Genomic_DNA"/>
</dbReference>
<evidence type="ECO:0000256" key="1">
    <source>
        <dbReference type="SAM" id="MobiDB-lite"/>
    </source>
</evidence>
<feature type="region of interest" description="Disordered" evidence="1">
    <location>
        <begin position="142"/>
        <end position="183"/>
    </location>
</feature>
<evidence type="ECO:0000313" key="2">
    <source>
        <dbReference type="EMBL" id="KAF9323406.1"/>
    </source>
</evidence>
<dbReference type="Proteomes" id="UP000696485">
    <property type="component" value="Unassembled WGS sequence"/>
</dbReference>
<accession>A0A9P5SAA5</accession>
<feature type="non-terminal residue" evidence="2">
    <location>
        <position position="535"/>
    </location>
</feature>
<name>A0A9P5SAA5_9FUNG</name>
<gene>
    <name evidence="2" type="ORF">BG006_001481</name>
</gene>
<organism evidence="2 3">
    <name type="scientific">Podila minutissima</name>
    <dbReference type="NCBI Taxonomy" id="64525"/>
    <lineage>
        <taxon>Eukaryota</taxon>
        <taxon>Fungi</taxon>
        <taxon>Fungi incertae sedis</taxon>
        <taxon>Mucoromycota</taxon>
        <taxon>Mortierellomycotina</taxon>
        <taxon>Mortierellomycetes</taxon>
        <taxon>Mortierellales</taxon>
        <taxon>Mortierellaceae</taxon>
        <taxon>Podila</taxon>
    </lineage>
</organism>
<dbReference type="SUPFAM" id="SSF52540">
    <property type="entry name" value="P-loop containing nucleoside triphosphate hydrolases"/>
    <property type="match status" value="1"/>
</dbReference>
<protein>
    <recommendedName>
        <fullName evidence="4">AIG1-type G domain-containing protein</fullName>
    </recommendedName>
</protein>
<feature type="compositionally biased region" description="Low complexity" evidence="1">
    <location>
        <begin position="164"/>
        <end position="183"/>
    </location>
</feature>
<evidence type="ECO:0000313" key="3">
    <source>
        <dbReference type="Proteomes" id="UP000696485"/>
    </source>
</evidence>
<reference evidence="2" key="1">
    <citation type="journal article" date="2020" name="Fungal Divers.">
        <title>Resolving the Mortierellaceae phylogeny through synthesis of multi-gene phylogenetics and phylogenomics.</title>
        <authorList>
            <person name="Vandepol N."/>
            <person name="Liber J."/>
            <person name="Desiro A."/>
            <person name="Na H."/>
            <person name="Kennedy M."/>
            <person name="Barry K."/>
            <person name="Grigoriev I.V."/>
            <person name="Miller A.N."/>
            <person name="O'Donnell K."/>
            <person name="Stajich J.E."/>
            <person name="Bonito G."/>
        </authorList>
    </citation>
    <scope>NUCLEOTIDE SEQUENCE</scope>
    <source>
        <strain evidence="2">NVP1</strain>
    </source>
</reference>
<feature type="compositionally biased region" description="Low complexity" evidence="1">
    <location>
        <begin position="142"/>
        <end position="153"/>
    </location>
</feature>
<evidence type="ECO:0008006" key="4">
    <source>
        <dbReference type="Google" id="ProtNLM"/>
    </source>
</evidence>
<comment type="caution">
    <text evidence="2">The sequence shown here is derived from an EMBL/GenBank/DDBJ whole genome shotgun (WGS) entry which is preliminary data.</text>
</comment>
<feature type="region of interest" description="Disordered" evidence="1">
    <location>
        <begin position="1"/>
        <end position="30"/>
    </location>
</feature>
<feature type="compositionally biased region" description="Polar residues" evidence="1">
    <location>
        <begin position="1"/>
        <end position="21"/>
    </location>
</feature>
<dbReference type="Gene3D" id="3.40.50.300">
    <property type="entry name" value="P-loop containing nucleotide triphosphate hydrolases"/>
    <property type="match status" value="1"/>
</dbReference>
<sequence length="535" mass="57927">SSTSNRALVSNGSFTPQSSTPPMTPRTQDHVVDNNYQGQAHSSVVYISTAPSSSGAGTGGDRFSEDAYLSPTHLTSSANFVTSPTSLQPPASIMSASGVFNDGFQSTYSSSILLGTDNHQTESHLHRSNTLAASREALLQQQRYQQQQMQQFQESSECDPNSPTPSTTTTKTVGVSSATPTTSTTTMTITTTLNTENVSTHSASAAQSAIGLARATAQASVEPPSLPTSPSYTNTSFPLTSHFQDDHLRRERVISSQGSVFGSDLLPGQGTGAFAPLPITRASTALAASHLITHDLRQTAERSHIEDGSGPVVLMAVGKTGQGEYNALAVTKGIAERTGWGRFEDSRRVLVTLADTPGLADTEGDDEKNIPILKEYITSVGTRLGITAFLMVFKIDCGVDMIITIMQTFNEIMKDFPNFWDNVVLVFTGCDYRRNVMNTKQLYHEAIQAQLQEHFFNDLYRLGGEDANGMPPVVPMVFLTTAESPCGFSLGEKCDCKARTTFLNAGIKRLWYAIKNRKRWVLNSDEQDDEFSGHS</sequence>
<dbReference type="AlphaFoldDB" id="A0A9P5SAA5"/>
<keyword evidence="3" id="KW-1185">Reference proteome</keyword>
<proteinExistence type="predicted"/>